<dbReference type="SUPFAM" id="SSF57501">
    <property type="entry name" value="Cystine-knot cytokines"/>
    <property type="match status" value="1"/>
</dbReference>
<evidence type="ECO:0000256" key="11">
    <source>
        <dbReference type="PIRSR" id="PIRSR016238-1"/>
    </source>
</evidence>
<dbReference type="FunFam" id="2.10.90.10:FF:000015">
    <property type="entry name" value="Glial cell line-derived neurotrophic factor"/>
    <property type="match status" value="1"/>
</dbReference>
<dbReference type="InterPro" id="IPR043401">
    <property type="entry name" value="GDNF_fam"/>
</dbReference>
<dbReference type="PIRSF" id="PIRSF016238">
    <property type="entry name" value="GDNF"/>
    <property type="match status" value="1"/>
</dbReference>
<dbReference type="GO" id="GO:0030971">
    <property type="term" value="F:receptor tyrosine kinase binding"/>
    <property type="evidence" value="ECO:0007669"/>
    <property type="project" value="InterPro"/>
</dbReference>
<gene>
    <name evidence="15" type="ORF">fugu_018980</name>
</gene>
<evidence type="ECO:0000256" key="4">
    <source>
        <dbReference type="ARBA" id="ARBA00022525"/>
    </source>
</evidence>
<comment type="caution">
    <text evidence="15">The sequence shown here is derived from an EMBL/GenBank/DDBJ whole genome shotgun (WGS) entry which is preliminary data.</text>
</comment>
<keyword evidence="8 11" id="KW-1015">Disulfide bond</keyword>
<evidence type="ECO:0000256" key="10">
    <source>
        <dbReference type="PIRNR" id="PIRNR016238"/>
    </source>
</evidence>
<keyword evidence="9" id="KW-0325">Glycoprotein</keyword>
<evidence type="ECO:0000259" key="14">
    <source>
        <dbReference type="PROSITE" id="PS51362"/>
    </source>
</evidence>
<dbReference type="PANTHER" id="PTHR12173">
    <property type="entry name" value="GDNF SUBFAMILY OF TGF-BETA FAMILY"/>
    <property type="match status" value="1"/>
</dbReference>
<dbReference type="GO" id="GO:0043524">
    <property type="term" value="P:negative regulation of neuron apoptotic process"/>
    <property type="evidence" value="ECO:0007669"/>
    <property type="project" value="TreeGrafter"/>
</dbReference>
<dbReference type="Pfam" id="PF00019">
    <property type="entry name" value="TGF_beta"/>
    <property type="match status" value="1"/>
</dbReference>
<evidence type="ECO:0000256" key="1">
    <source>
        <dbReference type="ARBA" id="ARBA00004613"/>
    </source>
</evidence>
<keyword evidence="5" id="KW-0165">Cleavage on pair of basic residues</keyword>
<dbReference type="GO" id="GO:0090190">
    <property type="term" value="P:positive regulation of branching involved in ureteric bud morphogenesis"/>
    <property type="evidence" value="ECO:0007669"/>
    <property type="project" value="TreeGrafter"/>
</dbReference>
<feature type="compositionally biased region" description="Basic and acidic residues" evidence="12">
    <location>
        <begin position="142"/>
        <end position="153"/>
    </location>
</feature>
<dbReference type="InterPro" id="IPR016649">
    <property type="entry name" value="GDNF"/>
</dbReference>
<keyword evidence="7 10" id="KW-0339">Growth factor</keyword>
<dbReference type="GO" id="GO:0007422">
    <property type="term" value="P:peripheral nervous system development"/>
    <property type="evidence" value="ECO:0007669"/>
    <property type="project" value="TreeGrafter"/>
</dbReference>
<comment type="subunit">
    <text evidence="10">Homodimer; disulfide-linked.</text>
</comment>
<evidence type="ECO:0000256" key="13">
    <source>
        <dbReference type="SAM" id="SignalP"/>
    </source>
</evidence>
<evidence type="ECO:0000256" key="5">
    <source>
        <dbReference type="ARBA" id="ARBA00022685"/>
    </source>
</evidence>
<dbReference type="GO" id="GO:0045595">
    <property type="term" value="P:regulation of cell differentiation"/>
    <property type="evidence" value="ECO:0007669"/>
    <property type="project" value="UniProtKB-ARBA"/>
</dbReference>
<feature type="region of interest" description="Disordered" evidence="12">
    <location>
        <begin position="93"/>
        <end position="153"/>
    </location>
</feature>
<keyword evidence="6 13" id="KW-0732">Signal</keyword>
<feature type="compositionally biased region" description="Basic residues" evidence="12">
    <location>
        <begin position="125"/>
        <end position="134"/>
    </location>
</feature>
<dbReference type="Proteomes" id="UP000516260">
    <property type="component" value="Chromosome 21"/>
</dbReference>
<dbReference type="InterPro" id="IPR001839">
    <property type="entry name" value="TGF-b_C"/>
</dbReference>
<evidence type="ECO:0000256" key="3">
    <source>
        <dbReference type="ARBA" id="ARBA00015922"/>
    </source>
</evidence>
<evidence type="ECO:0000256" key="6">
    <source>
        <dbReference type="ARBA" id="ARBA00022729"/>
    </source>
</evidence>
<dbReference type="AlphaFoldDB" id="A0A4Z2BJV4"/>
<feature type="domain" description="TGF-beta family profile" evidence="14">
    <location>
        <begin position="143"/>
        <end position="253"/>
    </location>
</feature>
<dbReference type="GO" id="GO:0030116">
    <property type="term" value="F:glial cell-derived neurotrophic factor receptor binding"/>
    <property type="evidence" value="ECO:0007669"/>
    <property type="project" value="InterPro"/>
</dbReference>
<dbReference type="GO" id="GO:0048513">
    <property type="term" value="P:animal organ development"/>
    <property type="evidence" value="ECO:0007669"/>
    <property type="project" value="UniProtKB-ARBA"/>
</dbReference>
<organism evidence="15 16">
    <name type="scientific">Takifugu bimaculatus</name>
    <dbReference type="NCBI Taxonomy" id="433685"/>
    <lineage>
        <taxon>Eukaryota</taxon>
        <taxon>Metazoa</taxon>
        <taxon>Chordata</taxon>
        <taxon>Craniata</taxon>
        <taxon>Vertebrata</taxon>
        <taxon>Euteleostomi</taxon>
        <taxon>Actinopterygii</taxon>
        <taxon>Neopterygii</taxon>
        <taxon>Teleostei</taxon>
        <taxon>Neoteleostei</taxon>
        <taxon>Acanthomorphata</taxon>
        <taxon>Eupercaria</taxon>
        <taxon>Tetraodontiformes</taxon>
        <taxon>Tetradontoidea</taxon>
        <taxon>Tetraodontidae</taxon>
        <taxon>Takifugu</taxon>
    </lineage>
</organism>
<keyword evidence="16" id="KW-1185">Reference proteome</keyword>
<sequence>MKLWDVLATCLLLLSSAVARPLYQNTQPAKRTYFPGSSSDSASLSSEEEEQTFRREKHSLQELSMEDQYDNTGPYPEQFDDVMDFIEATIGRLRRSSEPGGGPRGQREQRQRGATNAGGESKGHGDKRRGRGRGGGRGGKGSRGERGRERERLSVQTRGCLLKEVHLNVTDLGLGYQTKEELIFRYCSGPCAEAETNYDKILNNLTHNKKLDKDTPSRTCCRPIAFDDDLSFLDDNVVYHTLKKHSARKCACV</sequence>
<dbReference type="InterPro" id="IPR029034">
    <property type="entry name" value="Cystine-knot_cytokine"/>
</dbReference>
<evidence type="ECO:0000313" key="16">
    <source>
        <dbReference type="Proteomes" id="UP000516260"/>
    </source>
</evidence>
<evidence type="ECO:0000256" key="2">
    <source>
        <dbReference type="ARBA" id="ARBA00009832"/>
    </source>
</evidence>
<protein>
    <recommendedName>
        <fullName evidence="3 10">Glial cell line-derived neurotrophic factor</fullName>
    </recommendedName>
</protein>
<feature type="chain" id="PRO_5021199858" description="Glial cell line-derived neurotrophic factor" evidence="13">
    <location>
        <begin position="20"/>
        <end position="253"/>
    </location>
</feature>
<dbReference type="PANTHER" id="PTHR12173:SF1">
    <property type="entry name" value="GLIAL CELL LINE-DERIVED NEUROTROPHIC FACTOR"/>
    <property type="match status" value="1"/>
</dbReference>
<feature type="region of interest" description="Disordered" evidence="12">
    <location>
        <begin position="28"/>
        <end position="78"/>
    </location>
</feature>
<proteinExistence type="inferred from homology"/>
<dbReference type="GO" id="GO:0005615">
    <property type="term" value="C:extracellular space"/>
    <property type="evidence" value="ECO:0007669"/>
    <property type="project" value="TreeGrafter"/>
</dbReference>
<feature type="compositionally biased region" description="Basic and acidic residues" evidence="12">
    <location>
        <begin position="51"/>
        <end position="60"/>
    </location>
</feature>
<feature type="disulfide bond" evidence="11">
    <location>
        <begin position="160"/>
        <end position="221"/>
    </location>
</feature>
<dbReference type="EMBL" id="SWLE01000014">
    <property type="protein sequence ID" value="TNM91968.1"/>
    <property type="molecule type" value="Genomic_DNA"/>
</dbReference>
<accession>A0A4Z2BJV4</accession>
<feature type="disulfide bond" description="Interchain" evidence="11">
    <location>
        <position position="220"/>
    </location>
</feature>
<evidence type="ECO:0000256" key="12">
    <source>
        <dbReference type="SAM" id="MobiDB-lite"/>
    </source>
</evidence>
<dbReference type="Gene3D" id="2.10.90.10">
    <property type="entry name" value="Cystine-knot cytokines"/>
    <property type="match status" value="1"/>
</dbReference>
<name>A0A4Z2BJV4_9TELE</name>
<feature type="signal peptide" evidence="13">
    <location>
        <begin position="1"/>
        <end position="19"/>
    </location>
</feature>
<evidence type="ECO:0000313" key="15">
    <source>
        <dbReference type="EMBL" id="TNM91968.1"/>
    </source>
</evidence>
<comment type="similarity">
    <text evidence="2 10">Belongs to the TGF-beta family. GDNF subfamily.</text>
</comment>
<comment type="subcellular location">
    <subcellularLocation>
        <location evidence="1 10">Secreted</location>
    </subcellularLocation>
</comment>
<comment type="function">
    <text evidence="10">Neurotrophic factor that enhances survival and morphological differentiation of dopaminergic neurons and increases their high-affinity dopamine uptake.</text>
</comment>
<dbReference type="PROSITE" id="PS51362">
    <property type="entry name" value="TGF_BETA_2"/>
    <property type="match status" value="1"/>
</dbReference>
<evidence type="ECO:0000256" key="8">
    <source>
        <dbReference type="ARBA" id="ARBA00023157"/>
    </source>
</evidence>
<evidence type="ECO:0000256" key="9">
    <source>
        <dbReference type="ARBA" id="ARBA00023180"/>
    </source>
</evidence>
<reference evidence="15 16" key="1">
    <citation type="submission" date="2019-04" db="EMBL/GenBank/DDBJ databases">
        <title>The sequence and de novo assembly of Takifugu bimaculatus genome using PacBio and Hi-C technologies.</title>
        <authorList>
            <person name="Xu P."/>
            <person name="Liu B."/>
            <person name="Zhou Z."/>
        </authorList>
    </citation>
    <scope>NUCLEOTIDE SEQUENCE [LARGE SCALE GENOMIC DNA]</scope>
    <source>
        <strain evidence="15">TB-2018</strain>
        <tissue evidence="15">Muscle</tissue>
    </source>
</reference>
<feature type="disulfide bond" evidence="11">
    <location>
        <begin position="191"/>
        <end position="252"/>
    </location>
</feature>
<keyword evidence="4 10" id="KW-0964">Secreted</keyword>
<feature type="disulfide bond" evidence="11">
    <location>
        <begin position="187"/>
        <end position="250"/>
    </location>
</feature>
<dbReference type="GO" id="GO:0008083">
    <property type="term" value="F:growth factor activity"/>
    <property type="evidence" value="ECO:0007669"/>
    <property type="project" value="UniProtKB-KW"/>
</dbReference>
<evidence type="ECO:0000256" key="7">
    <source>
        <dbReference type="ARBA" id="ARBA00023030"/>
    </source>
</evidence>